<feature type="region of interest" description="Disordered" evidence="17">
    <location>
        <begin position="498"/>
        <end position="541"/>
    </location>
</feature>
<keyword evidence="11 16" id="KW-0175">Coiled coil</keyword>
<evidence type="ECO:0000313" key="21">
    <source>
        <dbReference type="RefSeq" id="XP_022442664.1"/>
    </source>
</evidence>
<proteinExistence type="inferred from homology"/>
<dbReference type="GO" id="GO:0099536">
    <property type="term" value="P:synaptic signaling"/>
    <property type="evidence" value="ECO:0007669"/>
    <property type="project" value="TreeGrafter"/>
</dbReference>
<evidence type="ECO:0000256" key="7">
    <source>
        <dbReference type="ARBA" id="ARBA00022723"/>
    </source>
</evidence>
<feature type="region of interest" description="Disordered" evidence="17">
    <location>
        <begin position="624"/>
        <end position="657"/>
    </location>
</feature>
<evidence type="ECO:0000256" key="11">
    <source>
        <dbReference type="ARBA" id="ARBA00023054"/>
    </source>
</evidence>
<dbReference type="FunFam" id="3.30.60.90:FF:000002">
    <property type="entry name" value="Dystrobrevin alpha"/>
    <property type="match status" value="1"/>
</dbReference>
<dbReference type="FunFam" id="1.10.238.10:FF:000014">
    <property type="entry name" value="Dystrobrevin alpha"/>
    <property type="match status" value="1"/>
</dbReference>
<dbReference type="AlphaFoldDB" id="A0A2Y9P6C0"/>
<dbReference type="SMART" id="SM00291">
    <property type="entry name" value="ZnF_ZZ"/>
    <property type="match status" value="1"/>
</dbReference>
<feature type="coiled-coil region" evidence="16">
    <location>
        <begin position="412"/>
        <end position="488"/>
    </location>
</feature>
<dbReference type="InterPro" id="IPR011992">
    <property type="entry name" value="EF-hand-dom_pair"/>
</dbReference>
<dbReference type="Pfam" id="PF09069">
    <property type="entry name" value="EF-hand_3"/>
    <property type="match status" value="1"/>
</dbReference>
<evidence type="ECO:0000256" key="4">
    <source>
        <dbReference type="ARBA" id="ARBA00022475"/>
    </source>
</evidence>
<dbReference type="PIRSF" id="PIRSF038204">
    <property type="entry name" value="Distrobrevin"/>
    <property type="match status" value="1"/>
</dbReference>
<evidence type="ECO:0000313" key="19">
    <source>
        <dbReference type="Proteomes" id="UP000248483"/>
    </source>
</evidence>
<dbReference type="PANTHER" id="PTHR12268:SF19">
    <property type="entry name" value="DYSTROBREVIN ALPHA"/>
    <property type="match status" value="1"/>
</dbReference>
<keyword evidence="7" id="KW-0479">Metal-binding</keyword>
<evidence type="ECO:0000256" key="17">
    <source>
        <dbReference type="SAM" id="MobiDB-lite"/>
    </source>
</evidence>
<evidence type="ECO:0000256" key="16">
    <source>
        <dbReference type="SAM" id="Coils"/>
    </source>
</evidence>
<keyword evidence="9" id="KW-0862">Zinc</keyword>
<dbReference type="Pfam" id="PF09068">
    <property type="entry name" value="EF-hand_2"/>
    <property type="match status" value="1"/>
</dbReference>
<keyword evidence="19" id="KW-1185">Reference proteome</keyword>
<dbReference type="GeneID" id="111181513"/>
<dbReference type="FunFam" id="1.10.238.10:FF:000016">
    <property type="entry name" value="Dystrobrevin alpha"/>
    <property type="match status" value="1"/>
</dbReference>
<evidence type="ECO:0000256" key="8">
    <source>
        <dbReference type="ARBA" id="ARBA00022771"/>
    </source>
</evidence>
<dbReference type="RefSeq" id="XP_022442663.1">
    <property type="nucleotide sequence ID" value="XM_022586955.2"/>
</dbReference>
<evidence type="ECO:0000259" key="18">
    <source>
        <dbReference type="PROSITE" id="PS50135"/>
    </source>
</evidence>
<organism evidence="19 21">
    <name type="scientific">Delphinapterus leucas</name>
    <name type="common">Beluga whale</name>
    <dbReference type="NCBI Taxonomy" id="9749"/>
    <lineage>
        <taxon>Eukaryota</taxon>
        <taxon>Metazoa</taxon>
        <taxon>Chordata</taxon>
        <taxon>Craniata</taxon>
        <taxon>Vertebrata</taxon>
        <taxon>Euteleostomi</taxon>
        <taxon>Mammalia</taxon>
        <taxon>Eutheria</taxon>
        <taxon>Laurasiatheria</taxon>
        <taxon>Artiodactyla</taxon>
        <taxon>Whippomorpha</taxon>
        <taxon>Cetacea</taxon>
        <taxon>Odontoceti</taxon>
        <taxon>Monodontidae</taxon>
        <taxon>Delphinapterus</taxon>
    </lineage>
</organism>
<dbReference type="InterPro" id="IPR000433">
    <property type="entry name" value="Znf_ZZ"/>
</dbReference>
<evidence type="ECO:0000256" key="10">
    <source>
        <dbReference type="ARBA" id="ARBA00023018"/>
    </source>
</evidence>
<evidence type="ECO:0000256" key="6">
    <source>
        <dbReference type="ARBA" id="ARBA00022553"/>
    </source>
</evidence>
<dbReference type="GO" id="GO:0008270">
    <property type="term" value="F:zinc ion binding"/>
    <property type="evidence" value="ECO:0007669"/>
    <property type="project" value="UniProtKB-KW"/>
</dbReference>
<evidence type="ECO:0000256" key="14">
    <source>
        <dbReference type="PIRNR" id="PIRNR038204"/>
    </source>
</evidence>
<dbReference type="InterPro" id="IPR050774">
    <property type="entry name" value="KCMF1/Dystrophin"/>
</dbReference>
<protein>
    <recommendedName>
        <fullName evidence="14">Dystrobrevin</fullName>
    </recommendedName>
</protein>
<evidence type="ECO:0000256" key="12">
    <source>
        <dbReference type="ARBA" id="ARBA00023136"/>
    </source>
</evidence>
<feature type="compositionally biased region" description="Polar residues" evidence="17">
    <location>
        <begin position="524"/>
        <end position="537"/>
    </location>
</feature>
<dbReference type="SUPFAM" id="SSF47473">
    <property type="entry name" value="EF-hand"/>
    <property type="match status" value="2"/>
</dbReference>
<evidence type="ECO:0000256" key="3">
    <source>
        <dbReference type="ARBA" id="ARBA00009563"/>
    </source>
</evidence>
<dbReference type="PANTHER" id="PTHR12268">
    <property type="entry name" value="E3 UBIQUITIN-PROTEIN LIGASE KCMF1"/>
    <property type="match status" value="1"/>
</dbReference>
<dbReference type="RefSeq" id="XP_022442664.1">
    <property type="nucleotide sequence ID" value="XM_022586956.1"/>
</dbReference>
<dbReference type="PROSITE" id="PS01357">
    <property type="entry name" value="ZF_ZZ_1"/>
    <property type="match status" value="1"/>
</dbReference>
<reference evidence="20 21" key="1">
    <citation type="submission" date="2025-04" db="UniProtKB">
        <authorList>
            <consortium name="RefSeq"/>
        </authorList>
    </citation>
    <scope>IDENTIFICATION</scope>
    <source>
        <tissue evidence="20 21">Blood</tissue>
    </source>
</reference>
<name>A0A2Y9P6C0_DELLE</name>
<dbReference type="GO" id="GO:0005886">
    <property type="term" value="C:plasma membrane"/>
    <property type="evidence" value="ECO:0007669"/>
    <property type="project" value="UniProtKB-SubCell"/>
</dbReference>
<dbReference type="CDD" id="cd02334">
    <property type="entry name" value="ZZ_dystrophin"/>
    <property type="match status" value="1"/>
</dbReference>
<evidence type="ECO:0000256" key="1">
    <source>
        <dbReference type="ARBA" id="ARBA00004236"/>
    </source>
</evidence>
<dbReference type="Gene3D" id="3.30.60.90">
    <property type="match status" value="1"/>
</dbReference>
<gene>
    <name evidence="20 21" type="primary">DTNA</name>
</gene>
<keyword evidence="12" id="KW-0472">Membrane</keyword>
<dbReference type="PROSITE" id="PS50135">
    <property type="entry name" value="ZF_ZZ_2"/>
    <property type="match status" value="1"/>
</dbReference>
<accession>A0A2Y9P6C0</accession>
<dbReference type="InterPro" id="IPR015154">
    <property type="entry name" value="EF-hand_dom_typ2"/>
</dbReference>
<evidence type="ECO:0000256" key="13">
    <source>
        <dbReference type="ARBA" id="ARBA00034103"/>
    </source>
</evidence>
<keyword evidence="10" id="KW-0770">Synapse</keyword>
<dbReference type="CDD" id="cd16249">
    <property type="entry name" value="EFh_DTNA"/>
    <property type="match status" value="1"/>
</dbReference>
<dbReference type="InterPro" id="IPR043145">
    <property type="entry name" value="Znf_ZZ_sf"/>
</dbReference>
<evidence type="ECO:0000256" key="15">
    <source>
        <dbReference type="PROSITE-ProRule" id="PRU00228"/>
    </source>
</evidence>
<dbReference type="Pfam" id="PF00569">
    <property type="entry name" value="ZZ"/>
    <property type="match status" value="1"/>
</dbReference>
<feature type="compositionally biased region" description="Basic and acidic residues" evidence="17">
    <location>
        <begin position="644"/>
        <end position="657"/>
    </location>
</feature>
<feature type="compositionally biased region" description="Polar residues" evidence="17">
    <location>
        <begin position="500"/>
        <end position="512"/>
    </location>
</feature>
<dbReference type="Gene3D" id="1.10.238.10">
    <property type="entry name" value="EF-hand"/>
    <property type="match status" value="2"/>
</dbReference>
<dbReference type="SUPFAM" id="SSF57850">
    <property type="entry name" value="RING/U-box"/>
    <property type="match status" value="1"/>
</dbReference>
<feature type="domain" description="ZZ-type" evidence="18">
    <location>
        <begin position="238"/>
        <end position="294"/>
    </location>
</feature>
<comment type="subcellular location">
    <subcellularLocation>
        <location evidence="1">Cell membrane</location>
    </subcellularLocation>
    <subcellularLocation>
        <location evidence="2 14">Cytoplasm</location>
    </subcellularLocation>
    <subcellularLocation>
        <location evidence="13">Synapse</location>
    </subcellularLocation>
</comment>
<evidence type="ECO:0000256" key="2">
    <source>
        <dbReference type="ARBA" id="ARBA00004496"/>
    </source>
</evidence>
<keyword evidence="4" id="KW-1003">Cell membrane</keyword>
<dbReference type="GO" id="GO:0005737">
    <property type="term" value="C:cytoplasm"/>
    <property type="evidence" value="ECO:0007669"/>
    <property type="project" value="UniProtKB-SubCell"/>
</dbReference>
<dbReference type="Proteomes" id="UP000248483">
    <property type="component" value="Unplaced"/>
</dbReference>
<keyword evidence="6" id="KW-0597">Phosphoprotein</keyword>
<keyword evidence="5 14" id="KW-0963">Cytoplasm</keyword>
<keyword evidence="8 15" id="KW-0863">Zinc-finger</keyword>
<evidence type="ECO:0000313" key="20">
    <source>
        <dbReference type="RefSeq" id="XP_022442663.1"/>
    </source>
</evidence>
<evidence type="ECO:0000256" key="9">
    <source>
        <dbReference type="ARBA" id="ARBA00022833"/>
    </source>
</evidence>
<comment type="similarity">
    <text evidence="3 14">Belongs to the dystrophin family. Dystrobrevin subfamily.</text>
</comment>
<sequence>MIEDSGKRGNTMAERRQLFAEMRAQDLDRIRLSTYRTACKLRFVQKKCNLHLVDIWNVIEALRENGLNNVDPNIELNVARLEAVLSTIFYQLNKRMPTTHQIQVEQSISLLLNFLLAAFDPEGHGKISVFAVKMALATLCGGKIMDKLRYIFSMISDSSGVMVYGRYDQFLREVLKLPTAVFEGPSFGYTEQSARSCFSQQKKVTLNGFLDTLMSDPPPQCLVWLPLLHRLANVENVFHPVECSYCHSESMMGFRYRCQQCHNYQLCQDCFWRGHAGGSHSNQHQMKEYTSWKSPAKKLTNALSKSLSCASSREPLHPMFPDQPEKPLNLAHIVDTWPPRPVTSMNDSMFSHSVPSSGSPFITRSMLESSTRLDEEHRLIARYAARLAAEPTPSQPAQQRSAPDISFTIDANKQQRQLIAELENKNREILQEIQRLRLEHEQASQPTPEKAQQNPTLLAELRLLRQRKDELEQRMSALQESRRELMVQLEGLMKLLKTQGAGSPRSSPSHTISRPIPMPVRSASACSTPTHTPQDSLTGVGGDVQEAFAQSSRRNLRNDLLVAADSITNTMSSLVKELNSEAGSETESNVDSELARTHFEDLVPSPTSEKAFLAQIHARKPGYLHSGATPSAMRGDVVTEDGDPYVRPEDENYEDDSVRQLENELKMEEYLKQKLQDEAYQVSLQG</sequence>
<dbReference type="InterPro" id="IPR017432">
    <property type="entry name" value="Distrobrevin"/>
</dbReference>
<dbReference type="InterPro" id="IPR015153">
    <property type="entry name" value="EF-hand_dom_typ1"/>
</dbReference>
<dbReference type="GO" id="GO:0045202">
    <property type="term" value="C:synapse"/>
    <property type="evidence" value="ECO:0007669"/>
    <property type="project" value="UniProtKB-SubCell"/>
</dbReference>
<dbReference type="CTD" id="1837"/>
<evidence type="ECO:0000256" key="5">
    <source>
        <dbReference type="ARBA" id="ARBA00022490"/>
    </source>
</evidence>